<feature type="transmembrane region" description="Helical" evidence="1">
    <location>
        <begin position="83"/>
        <end position="100"/>
    </location>
</feature>
<keyword evidence="3" id="KW-1185">Reference proteome</keyword>
<keyword evidence="1" id="KW-0472">Membrane</keyword>
<accession>A0A265NET5</accession>
<evidence type="ECO:0000313" key="3">
    <source>
        <dbReference type="Proteomes" id="UP000216498"/>
    </source>
</evidence>
<feature type="transmembrane region" description="Helical" evidence="1">
    <location>
        <begin position="52"/>
        <end position="71"/>
    </location>
</feature>
<evidence type="ECO:0000313" key="2">
    <source>
        <dbReference type="EMBL" id="OZU90552.1"/>
    </source>
</evidence>
<organism evidence="2 3">
    <name type="scientific">Virgibacillus indicus</name>
    <dbReference type="NCBI Taxonomy" id="2024554"/>
    <lineage>
        <taxon>Bacteria</taxon>
        <taxon>Bacillati</taxon>
        <taxon>Bacillota</taxon>
        <taxon>Bacilli</taxon>
        <taxon>Bacillales</taxon>
        <taxon>Bacillaceae</taxon>
        <taxon>Virgibacillus</taxon>
    </lineage>
</organism>
<gene>
    <name evidence="2" type="ORF">CIL03_05250</name>
</gene>
<reference evidence="2 3" key="1">
    <citation type="submission" date="2017-08" db="EMBL/GenBank/DDBJ databases">
        <title>Virgibacillus indicus sp. nov. and Virgibacillus profoundi sp. nov, two moderately halophilic bacteria isolated from marine sediment by using the Microfluidic Streak Plate.</title>
        <authorList>
            <person name="Xu B."/>
            <person name="Hu B."/>
            <person name="Wang J."/>
            <person name="Zhu Y."/>
            <person name="Huang L."/>
            <person name="Du W."/>
            <person name="Huang Y."/>
        </authorList>
    </citation>
    <scope>NUCLEOTIDE SEQUENCE [LARGE SCALE GENOMIC DNA]</scope>
    <source>
        <strain evidence="2 3">IO3-P2-C2</strain>
    </source>
</reference>
<protein>
    <submittedName>
        <fullName evidence="2">Uncharacterized protein</fullName>
    </submittedName>
</protein>
<feature type="transmembrane region" description="Helical" evidence="1">
    <location>
        <begin position="106"/>
        <end position="124"/>
    </location>
</feature>
<dbReference type="OrthoDB" id="2447037at2"/>
<name>A0A265NET5_9BACI</name>
<keyword evidence="1" id="KW-0812">Transmembrane</keyword>
<dbReference type="AlphaFoldDB" id="A0A265NET5"/>
<feature type="transmembrane region" description="Helical" evidence="1">
    <location>
        <begin position="12"/>
        <end position="32"/>
    </location>
</feature>
<dbReference type="EMBL" id="NPMS01000001">
    <property type="protein sequence ID" value="OZU90552.1"/>
    <property type="molecule type" value="Genomic_DNA"/>
</dbReference>
<evidence type="ECO:0000256" key="1">
    <source>
        <dbReference type="SAM" id="Phobius"/>
    </source>
</evidence>
<dbReference type="RefSeq" id="WP_094884256.1">
    <property type="nucleotide sequence ID" value="NZ_NPMS01000001.1"/>
</dbReference>
<keyword evidence="1" id="KW-1133">Transmembrane helix</keyword>
<dbReference type="Proteomes" id="UP000216498">
    <property type="component" value="Unassembled WGS sequence"/>
</dbReference>
<sequence>MYDELKVIVIRKLTAAFFTTTFISILLASLYFKDTQFEYNLGNQLMGWSFFYSIYVGAIILIYGSTISIALEIIKRKWFKMNDLLYVLLHGIFGLANGLFFAEWGAALPGMAAALFFALIDRWIYRRTSKQKPLKLFVLTPIVVCLATWGLFQIISPPMPPFTKEDAVASTTDGEGDITDVFPEQAGKWQGEINGYQIVRETSAEEVGDEKYIVTFTESWESNKEEGSWFLFYEVDRQSMTLYQQGGQQPDYYK</sequence>
<feature type="transmembrane region" description="Helical" evidence="1">
    <location>
        <begin position="136"/>
        <end position="155"/>
    </location>
</feature>
<comment type="caution">
    <text evidence="2">The sequence shown here is derived from an EMBL/GenBank/DDBJ whole genome shotgun (WGS) entry which is preliminary data.</text>
</comment>
<proteinExistence type="predicted"/>